<accession>A0A833L0T7</accession>
<feature type="chain" id="PRO_5032786054" description="Gliding motility protein SprA N-terminal domain-containing protein" evidence="1">
    <location>
        <begin position="22"/>
        <end position="1359"/>
    </location>
</feature>
<dbReference type="Proteomes" id="UP000488506">
    <property type="component" value="Unassembled WGS sequence"/>
</dbReference>
<protein>
    <recommendedName>
        <fullName evidence="4">Gliding motility protein SprA N-terminal domain-containing protein</fullName>
    </recommendedName>
</protein>
<organism evidence="2 3">
    <name type="scientific">Candidatus Saganbacteria bacterium</name>
    <dbReference type="NCBI Taxonomy" id="2575572"/>
    <lineage>
        <taxon>Bacteria</taxon>
        <taxon>Bacillati</taxon>
        <taxon>Saganbacteria</taxon>
    </lineage>
</organism>
<gene>
    <name evidence="2" type="ORF">FD145_983</name>
</gene>
<feature type="signal peptide" evidence="1">
    <location>
        <begin position="1"/>
        <end position="21"/>
    </location>
</feature>
<name>A0A833L0T7_UNCSA</name>
<sequence length="1359" mass="150645">MKLKPLLFLFILFVFSSVAFSEDYPKIDITGMKKWDFKQAKVAGDYFSGLTQLGGYSPNINGTPWQERLQLKILAQLTEKLKVTYDIEQQPEMPDKYDVKVNYDNKHELAFGDINPTFSGNEFASATKFVNGVMISSKGDGYEFLAVPSSKLKSQVMALTKQKGNNTKGPYSLGHGNIVEGSERIELNGSVLQKGSDYIIDYFEGKINFNRILTTADEFAYNYEYSNIMDIFFPTLSKRDFFGAQGRYTFDPSLFGKKAPIPQQAIETTKEVFPTNIISLETTAKSSLEANASSEAPSLEETMAEESTGKFRLKNVPVQLFSEALTFRGVKLKKNEDYIIKYDDGAITLLLPVLPTAQDPLEVSYSYFETAKEAETISGTDSKGPYALAYGKIIQFSERVLVNSRLIVRDLDYTIDYENGKISFNSVVSKTSAINITYLRIVMELPPAPLADKFKKSMTVGMTYLKESAKKGTSTAVGDKIETKSHQSLIDNNNVIYLSFYPVIPTSEGGLLSVKVGGAELTYGVDYIFPTTEVDSQTGYVKVNPATRLAYINDRTDPTGGYDTGTIKILTSLEATAEVSVLYNFKKPISSRYSGAGNGGRGPYYIQNYRYIIPGTERVEVWDTGSSNIESYVRNSSFEADAGDKGYTISYTKEAPYIIFNKELASSKNFSVYFQYVPPSAPVGGDISQSVTGFDGNIKIGEFLQVEGAYASSSNDRVATTVGTSETQRNFTTPTSKLQKLAFTPVVENSETVRINGKVRNRDTDYFIDYAGGQITFYNLTLAAQDVVSVDYQYQSTSGGVQTDLSNKTDTAYKYSAKSSLGKFLDLSFSRKQIGFNFAPLGGTAIGVGSDYNDYSISLKPQRYDFTVSHSYRDTKNPLSGRTDIFTRSIDRAFSMGVNPFNILKISGDFRNLDTKGDPVTVGGAKSSDSVQNSYSVSVVPATIKRGIASFNILGDVRRSESKDNLTLTSSFNDSIHYGGNLSFGEKIKFHADAQHSNAKGLAATNGQENPTSYSDVQDISYDLNLDLTFWKLQKWTAYGKVINHEAKTTLPTPESFVQTRNTSIHTDLTPFSILSLSYDKNRQETPSVTVAGRNPASESTALNVRLTPFSAISSSWGYNEDYSILETGRESKGRSNTASLDWAMISFSKVKLNSRYNLYSRNSNAPSGTLEVSTDTRTLSQDYKFVVDPFPFISLSPGFTQEEYYNLVSTTSEALTTSNQTFRIHVDYNPIKNVKVAFDNTNKITSKTTSDQKIEISLPKTNLSMATTLTMFSWGDIIHNYDQEENRGEVIAGGTLPDIDYVKVSNAYSLKFNISQDNPIIDSVYAIASYKFVRFINKKKETDNLDAQLLTGEITINF</sequence>
<reference evidence="2 3" key="1">
    <citation type="submission" date="2019-12" db="EMBL/GenBank/DDBJ databases">
        <authorList>
            <person name="Wolfe R."/>
            <person name="Danczak R."/>
            <person name="Wilkins M."/>
        </authorList>
    </citation>
    <scope>NUCLEOTIDE SEQUENCE [LARGE SCALE GENOMIC DNA]</scope>
    <source>
        <strain evidence="2">X2_MaxBin.013</strain>
    </source>
</reference>
<evidence type="ECO:0000313" key="2">
    <source>
        <dbReference type="EMBL" id="KAF0133961.1"/>
    </source>
</evidence>
<proteinExistence type="predicted"/>
<comment type="caution">
    <text evidence="2">The sequence shown here is derived from an EMBL/GenBank/DDBJ whole genome shotgun (WGS) entry which is preliminary data.</text>
</comment>
<evidence type="ECO:0000313" key="3">
    <source>
        <dbReference type="Proteomes" id="UP000488506"/>
    </source>
</evidence>
<evidence type="ECO:0000256" key="1">
    <source>
        <dbReference type="SAM" id="SignalP"/>
    </source>
</evidence>
<dbReference type="EMBL" id="WPAF01000015">
    <property type="protein sequence ID" value="KAF0133961.1"/>
    <property type="molecule type" value="Genomic_DNA"/>
</dbReference>
<keyword evidence="1" id="KW-0732">Signal</keyword>
<evidence type="ECO:0008006" key="4">
    <source>
        <dbReference type="Google" id="ProtNLM"/>
    </source>
</evidence>